<dbReference type="SMART" id="SM00382">
    <property type="entry name" value="AAA"/>
    <property type="match status" value="1"/>
</dbReference>
<dbReference type="InterPro" id="IPR009003">
    <property type="entry name" value="Peptidase_S1_PA"/>
</dbReference>
<evidence type="ECO:0000259" key="1">
    <source>
        <dbReference type="SMART" id="SM00382"/>
    </source>
</evidence>
<dbReference type="Pfam" id="PF20703">
    <property type="entry name" value="nSTAND1"/>
    <property type="match status" value="1"/>
</dbReference>
<dbReference type="Pfam" id="PF13365">
    <property type="entry name" value="Trypsin_2"/>
    <property type="match status" value="1"/>
</dbReference>
<dbReference type="InterPro" id="IPR027417">
    <property type="entry name" value="P-loop_NTPase"/>
</dbReference>
<protein>
    <submittedName>
        <fullName evidence="2">Serine protease</fullName>
    </submittedName>
</protein>
<evidence type="ECO:0000313" key="2">
    <source>
        <dbReference type="EMBL" id="MDA2805291.1"/>
    </source>
</evidence>
<gene>
    <name evidence="2" type="ORF">O4U47_12285</name>
</gene>
<proteinExistence type="predicted"/>
<keyword evidence="2" id="KW-0378">Hydrolase</keyword>
<organism evidence="2 3">
    <name type="scientific">Nocardiopsis suaedae</name>
    <dbReference type="NCBI Taxonomy" id="3018444"/>
    <lineage>
        <taxon>Bacteria</taxon>
        <taxon>Bacillati</taxon>
        <taxon>Actinomycetota</taxon>
        <taxon>Actinomycetes</taxon>
        <taxon>Streptosporangiales</taxon>
        <taxon>Nocardiopsidaceae</taxon>
        <taxon>Nocardiopsis</taxon>
    </lineage>
</organism>
<dbReference type="InterPro" id="IPR003593">
    <property type="entry name" value="AAA+_ATPase"/>
</dbReference>
<keyword evidence="2" id="KW-0645">Protease</keyword>
<comment type="caution">
    <text evidence="2">The sequence shown here is derived from an EMBL/GenBank/DDBJ whole genome shotgun (WGS) entry which is preliminary data.</text>
</comment>
<name>A0ABT4TL03_9ACTN</name>
<dbReference type="GO" id="GO:0008233">
    <property type="term" value="F:peptidase activity"/>
    <property type="evidence" value="ECO:0007669"/>
    <property type="project" value="UniProtKB-KW"/>
</dbReference>
<dbReference type="GO" id="GO:0006508">
    <property type="term" value="P:proteolysis"/>
    <property type="evidence" value="ECO:0007669"/>
    <property type="project" value="UniProtKB-KW"/>
</dbReference>
<keyword evidence="3" id="KW-1185">Reference proteome</keyword>
<dbReference type="EMBL" id="JAQFWP010000019">
    <property type="protein sequence ID" value="MDA2805291.1"/>
    <property type="molecule type" value="Genomic_DNA"/>
</dbReference>
<accession>A0ABT4TL03</accession>
<dbReference type="Proteomes" id="UP001165685">
    <property type="component" value="Unassembled WGS sequence"/>
</dbReference>
<feature type="domain" description="AAA+ ATPase" evidence="1">
    <location>
        <begin position="250"/>
        <end position="365"/>
    </location>
</feature>
<dbReference type="RefSeq" id="WP_270677948.1">
    <property type="nucleotide sequence ID" value="NZ_JAQFWP010000019.1"/>
</dbReference>
<dbReference type="SUPFAM" id="SSF52540">
    <property type="entry name" value="P-loop containing nucleoside triphosphate hydrolases"/>
    <property type="match status" value="1"/>
</dbReference>
<dbReference type="Gene3D" id="2.40.10.120">
    <property type="match status" value="1"/>
</dbReference>
<dbReference type="InterPro" id="IPR049052">
    <property type="entry name" value="nSTAND1"/>
</dbReference>
<sequence length="1374" mass="145265">MPAAPVEAALVGIRFAQAPGSFAGTGVLVTDTTVLTCAHVVSRALGRPEASAPDPQDRLSLSFPLTGEPDAAVDAGIALLQPRNTGEPGDVAVLRLPPPLPPGAHPVPLVAVDAPSRTDVLVGGLPLDRGLVAWARCLVLAHAAPGLLQIEDQRTLGMRVQPGFSGGPLWSEVHQGVVGMVAMVDPGPERRTSFAISGRALSRAAGEATGAGTVPPAPYRGLHAFEEADRDLFFGREELARTVAADLARRGRNVLLAGPSGAGKSSLLLAGVLPELEEADRARCLVVRPDDLARREEELERAAAGEGPHRFIVVDQVEEAVEAEEAAGEAGRGLLARVAAAARTATGPRCLFAVRSDHLDAVRGRLGIAPGDGPVGAAWQPHEVPRMNDDQLRRAIEGPLPPGAHFAPGMVPRLLDAARGGDPDTPPLPLLQLTLARLWDRRTSAGVIGHEAYDELHGLSGAVDGYAERIWERLGEEDRGVARGLFLRMVRVLREAPPVGRSVPVADLGEAEADLVRRPALDGLVAAHGRGDRAVVRFTHDAVIAHWSRLRAWVEADRAFLTWQDELRGDVERWSRAGEDTSLLLRGPALARGREAARDRHRDLGPAELRYLEASAGQERRRRTRKRLWTVGLSALLAVLLTVVLAAEAWRRQAGEGERVSASQQIAAQVKESFRQSGATLLQAVAAYRTAPTQEAAEVLFTAYMQTRHLDRLLSPPGLEYGAGDGAALTRGLDRVGMRSGDRMLLWRRTAEGYVEEEISGTAALAGTLSADGSRTALRVPGGVRIHDADGGRLATVPLESDEEAGFLSLSPQGTYAAFYDAAEAEIAVHTADRAAEEVLRLPAGTGGGRPPSFALSERTLYVEGGGDGLGLEEPLGVDLEDGSRTVLDGSFFSSSLQTGRVVRFAPGERESALLTCRETPVEESFDGPPESDIAVHRPAEADTGDRFTAPVECSESIGFGLDGRYAAASGRTWDRYYLDVDAGEVIGGAAPYGQGTRVVPASAGSGLLRTAHLGGDYEGVGIGTVAPEGLSGRLDTLGLTVSGGGDLVLTLRNPFRYEGGPPRGDGVELWDREGERLGAVDLPDAAAATARDTHLVLAGRERVQVHETRSRAPLWGVDLPGSDEPQALVADDDAHVLIVEDSGRARAYALEGGDPVGPAFPLPLPESAGPGGARMPLTMDEIPGRPLVYRVVGPDGASLQTWDARTGERTGTEPLPTGGALAAFHHDPDDAGHGVAYSYDEDDGWQVELWRLDGRAPRKEETLVGGFGLSAVTSDRPVIAVVDGDVLRTWDYSGEERRTLPLPASSDSRVVAVHGEEGLMLTRGDHGGAQIYSLDPEEWMRHVCAVAGDRELTGAERSGMPAAAVADGVCTGG</sequence>
<dbReference type="SUPFAM" id="SSF50494">
    <property type="entry name" value="Trypsin-like serine proteases"/>
    <property type="match status" value="1"/>
</dbReference>
<evidence type="ECO:0000313" key="3">
    <source>
        <dbReference type="Proteomes" id="UP001165685"/>
    </source>
</evidence>
<reference evidence="2" key="1">
    <citation type="submission" date="2023-01" db="EMBL/GenBank/DDBJ databases">
        <title>Draft genome sequence of Nocardiopsis sp. LSu2-4 isolated from halophytes.</title>
        <authorList>
            <person name="Duangmal K."/>
            <person name="Chantavorakit T."/>
        </authorList>
    </citation>
    <scope>NUCLEOTIDE SEQUENCE</scope>
    <source>
        <strain evidence="2">LSu2-4</strain>
    </source>
</reference>
<dbReference type="SUPFAM" id="SSF69322">
    <property type="entry name" value="Tricorn protease domain 2"/>
    <property type="match status" value="1"/>
</dbReference>